<keyword evidence="3" id="KW-1185">Reference proteome</keyword>
<feature type="transmembrane region" description="Helical" evidence="1">
    <location>
        <begin position="89"/>
        <end position="107"/>
    </location>
</feature>
<protein>
    <submittedName>
        <fullName evidence="2">Uncharacterized protein</fullName>
    </submittedName>
</protein>
<evidence type="ECO:0000313" key="2">
    <source>
        <dbReference type="EMBL" id="KAA9042046.1"/>
    </source>
</evidence>
<dbReference type="Proteomes" id="UP000326903">
    <property type="component" value="Unassembled WGS sequence"/>
</dbReference>
<keyword evidence="1" id="KW-0812">Transmembrane</keyword>
<dbReference type="RefSeq" id="WP_150414175.1">
    <property type="nucleotide sequence ID" value="NZ_VYQF01000001.1"/>
</dbReference>
<gene>
    <name evidence="2" type="ORF">FW778_08525</name>
</gene>
<organism evidence="2 3">
    <name type="scientific">Ginsengibacter hankyongi</name>
    <dbReference type="NCBI Taxonomy" id="2607284"/>
    <lineage>
        <taxon>Bacteria</taxon>
        <taxon>Pseudomonadati</taxon>
        <taxon>Bacteroidota</taxon>
        <taxon>Chitinophagia</taxon>
        <taxon>Chitinophagales</taxon>
        <taxon>Chitinophagaceae</taxon>
        <taxon>Ginsengibacter</taxon>
    </lineage>
</organism>
<evidence type="ECO:0000313" key="3">
    <source>
        <dbReference type="Proteomes" id="UP000326903"/>
    </source>
</evidence>
<keyword evidence="1" id="KW-1133">Transmembrane helix</keyword>
<name>A0A5J5ILS0_9BACT</name>
<accession>A0A5J5ILS0</accession>
<comment type="caution">
    <text evidence="2">The sequence shown here is derived from an EMBL/GenBank/DDBJ whole genome shotgun (WGS) entry which is preliminary data.</text>
</comment>
<dbReference type="EMBL" id="VYQF01000001">
    <property type="protein sequence ID" value="KAA9042046.1"/>
    <property type="molecule type" value="Genomic_DNA"/>
</dbReference>
<sequence length="181" mass="21009">MSEILLQAIVEKLEALEIALLKQGNAGKDEELKTAVKSFQSEFIKFSVTCNVNIEKMNKLSEEIHALKVNSGNSTQNQVKHIHHFHKQVWLSVSLFIISLLLAYGWINCSNEKKSFEANDIKYRFWKANGNSHLLKIVYYTDSLYNLDKNNFIQQVVRSERNIAKQEKMHRLAGEKEKEIR</sequence>
<keyword evidence="1" id="KW-0472">Membrane</keyword>
<reference evidence="2 3" key="1">
    <citation type="submission" date="2019-09" db="EMBL/GenBank/DDBJ databases">
        <title>Draft genome sequence of Ginsengibacter sp. BR5-29.</title>
        <authorList>
            <person name="Im W.-T."/>
        </authorList>
    </citation>
    <scope>NUCLEOTIDE SEQUENCE [LARGE SCALE GENOMIC DNA]</scope>
    <source>
        <strain evidence="2 3">BR5-29</strain>
    </source>
</reference>
<dbReference type="AlphaFoldDB" id="A0A5J5ILS0"/>
<evidence type="ECO:0000256" key="1">
    <source>
        <dbReference type="SAM" id="Phobius"/>
    </source>
</evidence>
<proteinExistence type="predicted"/>